<dbReference type="SUPFAM" id="SSF50331">
    <property type="entry name" value="MOP-like"/>
    <property type="match status" value="1"/>
</dbReference>
<dbReference type="GO" id="GO:0015697">
    <property type="term" value="P:quaternary ammonium group transport"/>
    <property type="evidence" value="ECO:0007669"/>
    <property type="project" value="UniProtKB-ARBA"/>
</dbReference>
<evidence type="ECO:0000259" key="9">
    <source>
        <dbReference type="PROSITE" id="PS50893"/>
    </source>
</evidence>
<comment type="function">
    <text evidence="8">Part of the ABC transporter complex PotABCD involved in spermidine/putrescine import. Responsible for energy coupling to the transport system.</text>
</comment>
<evidence type="ECO:0000256" key="5">
    <source>
        <dbReference type="ARBA" id="ARBA00022840"/>
    </source>
</evidence>
<keyword evidence="3" id="KW-0997">Cell inner membrane</keyword>
<dbReference type="InterPro" id="IPR005893">
    <property type="entry name" value="PotA-like"/>
</dbReference>
<evidence type="ECO:0000256" key="1">
    <source>
        <dbReference type="ARBA" id="ARBA00022448"/>
    </source>
</evidence>
<keyword evidence="7 8" id="KW-0472">Membrane</keyword>
<evidence type="ECO:0000313" key="11">
    <source>
        <dbReference type="Proteomes" id="UP000243719"/>
    </source>
</evidence>
<keyword evidence="6 8" id="KW-1278">Translocase</keyword>
<dbReference type="PANTHER" id="PTHR42781:SF4">
    <property type="entry name" value="SPERMIDINE_PUTRESCINE IMPORT ATP-BINDING PROTEIN POTA"/>
    <property type="match status" value="1"/>
</dbReference>
<evidence type="ECO:0000256" key="3">
    <source>
        <dbReference type="ARBA" id="ARBA00022519"/>
    </source>
</evidence>
<dbReference type="EMBL" id="FNLO01000001">
    <property type="protein sequence ID" value="SDV46737.1"/>
    <property type="molecule type" value="Genomic_DNA"/>
</dbReference>
<dbReference type="InterPro" id="IPR003439">
    <property type="entry name" value="ABC_transporter-like_ATP-bd"/>
</dbReference>
<dbReference type="GO" id="GO:0016887">
    <property type="term" value="F:ATP hydrolysis activity"/>
    <property type="evidence" value="ECO:0007669"/>
    <property type="project" value="InterPro"/>
</dbReference>
<evidence type="ECO:0000256" key="8">
    <source>
        <dbReference type="RuleBase" id="RU364083"/>
    </source>
</evidence>
<keyword evidence="1 8" id="KW-0813">Transport</keyword>
<dbReference type="Gene3D" id="2.40.50.100">
    <property type="match status" value="1"/>
</dbReference>
<feature type="domain" description="ABC transporter" evidence="9">
    <location>
        <begin position="25"/>
        <end position="255"/>
    </location>
</feature>
<keyword evidence="4 8" id="KW-0547">Nucleotide-binding</keyword>
<evidence type="ECO:0000313" key="10">
    <source>
        <dbReference type="EMBL" id="SDV46737.1"/>
    </source>
</evidence>
<evidence type="ECO:0000256" key="4">
    <source>
        <dbReference type="ARBA" id="ARBA00022741"/>
    </source>
</evidence>
<dbReference type="PANTHER" id="PTHR42781">
    <property type="entry name" value="SPERMIDINE/PUTRESCINE IMPORT ATP-BINDING PROTEIN POTA"/>
    <property type="match status" value="1"/>
</dbReference>
<dbReference type="PROSITE" id="PS50893">
    <property type="entry name" value="ABC_TRANSPORTER_2"/>
    <property type="match status" value="1"/>
</dbReference>
<dbReference type="InterPro" id="IPR003593">
    <property type="entry name" value="AAA+_ATPase"/>
</dbReference>
<dbReference type="FunFam" id="3.40.50.300:FF:000425">
    <property type="entry name" value="Probable ABC transporter, ATP-binding subunit"/>
    <property type="match status" value="1"/>
</dbReference>
<name>A0A1H2PKB2_9BURK</name>
<dbReference type="Pfam" id="PF08402">
    <property type="entry name" value="TOBE_2"/>
    <property type="match status" value="1"/>
</dbReference>
<comment type="catalytic activity">
    <reaction evidence="8">
        <text>ATP + H2O + polyamine-[polyamine-binding protein]Side 1 = ADP + phosphate + polyamineSide 2 + [polyamine-binding protein]Side 1.</text>
        <dbReference type="EC" id="7.6.2.11"/>
    </reaction>
</comment>
<keyword evidence="11" id="KW-1185">Reference proteome</keyword>
<dbReference type="PROSITE" id="PS00211">
    <property type="entry name" value="ABC_TRANSPORTER_1"/>
    <property type="match status" value="1"/>
</dbReference>
<dbReference type="InterPro" id="IPR008995">
    <property type="entry name" value="Mo/tungstate-bd_C_term_dom"/>
</dbReference>
<comment type="similarity">
    <text evidence="8">Belongs to the ABC transporter superfamily. Spermidine/putrescine importer (TC 3.A.1.11.1) family.</text>
</comment>
<dbReference type="GO" id="GO:0005524">
    <property type="term" value="F:ATP binding"/>
    <property type="evidence" value="ECO:0007669"/>
    <property type="project" value="UniProtKB-KW"/>
</dbReference>
<dbReference type="InterPro" id="IPR013611">
    <property type="entry name" value="Transp-assoc_OB_typ2"/>
</dbReference>
<dbReference type="Proteomes" id="UP000243719">
    <property type="component" value="Unassembled WGS sequence"/>
</dbReference>
<evidence type="ECO:0000256" key="7">
    <source>
        <dbReference type="ARBA" id="ARBA00023136"/>
    </source>
</evidence>
<dbReference type="SMART" id="SM00382">
    <property type="entry name" value="AAA"/>
    <property type="match status" value="1"/>
</dbReference>
<dbReference type="NCBIfam" id="TIGR01187">
    <property type="entry name" value="potA"/>
    <property type="match status" value="1"/>
</dbReference>
<dbReference type="InterPro" id="IPR017871">
    <property type="entry name" value="ABC_transporter-like_CS"/>
</dbReference>
<dbReference type="GO" id="GO:0015417">
    <property type="term" value="F:ABC-type polyamine transporter activity"/>
    <property type="evidence" value="ECO:0007669"/>
    <property type="project" value="UniProtKB-EC"/>
</dbReference>
<protein>
    <recommendedName>
        <fullName evidence="8">Spermidine/putrescine import ATP-binding protein PotA</fullName>
        <ecNumber evidence="8">7.6.2.11</ecNumber>
    </recommendedName>
</protein>
<dbReference type="AlphaFoldDB" id="A0A1H2PKB2"/>
<gene>
    <name evidence="8" type="primary">potA</name>
    <name evidence="10" type="ORF">SAMN05216551_101593</name>
</gene>
<evidence type="ECO:0000256" key="2">
    <source>
        <dbReference type="ARBA" id="ARBA00022475"/>
    </source>
</evidence>
<evidence type="ECO:0000256" key="6">
    <source>
        <dbReference type="ARBA" id="ARBA00022967"/>
    </source>
</evidence>
<dbReference type="SUPFAM" id="SSF52540">
    <property type="entry name" value="P-loop containing nucleoside triphosphate hydrolases"/>
    <property type="match status" value="1"/>
</dbReference>
<proteinExistence type="inferred from homology"/>
<sequence length="386" mass="41604">MAVVGLAAFVSLDMSVTRQFSGAALRLQGISKFYGDAAAVRALDLDIAPGEFVTLLGASGSGKTTTLMMLAGFVEPSEGRILIGDQDVTTLPPAKRELGVVFQNYSLFPHLSVAQNLAFPLEMRGLGRHVIRERVQALLEMVQLPQMAQRYPREMSGGQQQRVALARALIFEPRALLLDEPLGALDKNLREHMQTEIKSLHASLGTTMVMVTHDQEEALTLSDRVAVMHDGAIAQIGTPATLYERPVNRWVAEFIGQSNLLDGSVESIDDARAVVRLDSGARLVAPRAAGLAAGARASALLRPERLRLERKGQTTAIDATVLDGTVLDLVYLGHTVKYRVRLPDGQTLIAQIPNTGEPGRPQSGDLVTLRLSADCAWLMPCEGAAS</sequence>
<dbReference type="RefSeq" id="WP_235837751.1">
    <property type="nucleotide sequence ID" value="NZ_FNLO01000001.1"/>
</dbReference>
<dbReference type="InterPro" id="IPR050093">
    <property type="entry name" value="ABC_SmlMolc_Importer"/>
</dbReference>
<keyword evidence="5 8" id="KW-0067">ATP-binding</keyword>
<dbReference type="Gene3D" id="3.40.50.300">
    <property type="entry name" value="P-loop containing nucleotide triphosphate hydrolases"/>
    <property type="match status" value="1"/>
</dbReference>
<dbReference type="STRING" id="1770053.SAMN05216551_101593"/>
<organism evidence="10 11">
    <name type="scientific">Chitinasiproducens palmae</name>
    <dbReference type="NCBI Taxonomy" id="1770053"/>
    <lineage>
        <taxon>Bacteria</taxon>
        <taxon>Pseudomonadati</taxon>
        <taxon>Pseudomonadota</taxon>
        <taxon>Betaproteobacteria</taxon>
        <taxon>Burkholderiales</taxon>
        <taxon>Burkholderiaceae</taxon>
        <taxon>Chitinasiproducens</taxon>
    </lineage>
</organism>
<dbReference type="GO" id="GO:0043190">
    <property type="term" value="C:ATP-binding cassette (ABC) transporter complex"/>
    <property type="evidence" value="ECO:0007669"/>
    <property type="project" value="InterPro"/>
</dbReference>
<dbReference type="InterPro" id="IPR027417">
    <property type="entry name" value="P-loop_NTPase"/>
</dbReference>
<dbReference type="EC" id="7.6.2.11" evidence="8"/>
<reference evidence="11" key="1">
    <citation type="submission" date="2016-09" db="EMBL/GenBank/DDBJ databases">
        <authorList>
            <person name="Varghese N."/>
            <person name="Submissions S."/>
        </authorList>
    </citation>
    <scope>NUCLEOTIDE SEQUENCE [LARGE SCALE GENOMIC DNA]</scope>
    <source>
        <strain evidence="11">JS23</strain>
    </source>
</reference>
<keyword evidence="2 8" id="KW-1003">Cell membrane</keyword>
<accession>A0A1H2PKB2</accession>
<dbReference type="Pfam" id="PF00005">
    <property type="entry name" value="ABC_tran"/>
    <property type="match status" value="1"/>
</dbReference>
<comment type="subunit">
    <text evidence="8">The complex is composed of two ATP-binding proteins (PotA), two transmembrane proteins (PotB and PotC) and a solute-binding protein (PotD).</text>
</comment>